<dbReference type="EMBL" id="JAPVEA010000001">
    <property type="protein sequence ID" value="KAJ5464816.1"/>
    <property type="molecule type" value="Genomic_DNA"/>
</dbReference>
<dbReference type="GeneID" id="81594139"/>
<dbReference type="GO" id="GO:0072330">
    <property type="term" value="P:monocarboxylic acid biosynthetic process"/>
    <property type="evidence" value="ECO:0007669"/>
    <property type="project" value="UniProtKB-ARBA"/>
</dbReference>
<accession>A0AAD6G8X5</accession>
<evidence type="ECO:0000313" key="1">
    <source>
        <dbReference type="EMBL" id="KAJ5464816.1"/>
    </source>
</evidence>
<proteinExistence type="predicted"/>
<comment type="caution">
    <text evidence="1">The sequence shown here is derived from an EMBL/GenBank/DDBJ whole genome shotgun (WGS) entry which is preliminary data.</text>
</comment>
<dbReference type="Gene3D" id="3.40.50.1820">
    <property type="entry name" value="alpha/beta hydrolase"/>
    <property type="match status" value="1"/>
</dbReference>
<evidence type="ECO:0000313" key="2">
    <source>
        <dbReference type="Proteomes" id="UP001213681"/>
    </source>
</evidence>
<dbReference type="RefSeq" id="XP_056771663.1">
    <property type="nucleotide sequence ID" value="XM_056903896.1"/>
</dbReference>
<protein>
    <recommendedName>
        <fullName evidence="3">AB hydrolase-1 domain-containing protein</fullName>
    </recommendedName>
</protein>
<name>A0AAD6G8X5_9EURO</name>
<dbReference type="GO" id="GO:0017000">
    <property type="term" value="P:antibiotic biosynthetic process"/>
    <property type="evidence" value="ECO:0007669"/>
    <property type="project" value="UniProtKB-ARBA"/>
</dbReference>
<dbReference type="Proteomes" id="UP001213681">
    <property type="component" value="Unassembled WGS sequence"/>
</dbReference>
<dbReference type="InterPro" id="IPR029058">
    <property type="entry name" value="AB_hydrolase_fold"/>
</dbReference>
<gene>
    <name evidence="1" type="ORF">N7458_000502</name>
</gene>
<evidence type="ECO:0008006" key="3">
    <source>
        <dbReference type="Google" id="ProtNLM"/>
    </source>
</evidence>
<dbReference type="PANTHER" id="PTHR47381:SF3">
    <property type="entry name" value="ALPHA_BETA-HYDROLASES SUPERFAMILY PROTEIN"/>
    <property type="match status" value="1"/>
</dbReference>
<dbReference type="SUPFAM" id="SSF53474">
    <property type="entry name" value="alpha/beta-Hydrolases"/>
    <property type="match status" value="1"/>
</dbReference>
<keyword evidence="2" id="KW-1185">Reference proteome</keyword>
<organism evidence="1 2">
    <name type="scientific">Penicillium daleae</name>
    <dbReference type="NCBI Taxonomy" id="63821"/>
    <lineage>
        <taxon>Eukaryota</taxon>
        <taxon>Fungi</taxon>
        <taxon>Dikarya</taxon>
        <taxon>Ascomycota</taxon>
        <taxon>Pezizomycotina</taxon>
        <taxon>Eurotiomycetes</taxon>
        <taxon>Eurotiomycetidae</taxon>
        <taxon>Eurotiales</taxon>
        <taxon>Aspergillaceae</taxon>
        <taxon>Penicillium</taxon>
    </lineage>
</organism>
<dbReference type="AlphaFoldDB" id="A0AAD6G8X5"/>
<reference evidence="1" key="1">
    <citation type="submission" date="2022-12" db="EMBL/GenBank/DDBJ databases">
        <authorList>
            <person name="Petersen C."/>
        </authorList>
    </citation>
    <scope>NUCLEOTIDE SEQUENCE</scope>
    <source>
        <strain evidence="1">IBT 16125</strain>
    </source>
</reference>
<reference evidence="1" key="2">
    <citation type="journal article" date="2023" name="IMA Fungus">
        <title>Comparative genomic study of the Penicillium genus elucidates a diverse pangenome and 15 lateral gene transfer events.</title>
        <authorList>
            <person name="Petersen C."/>
            <person name="Sorensen T."/>
            <person name="Nielsen M.R."/>
            <person name="Sondergaard T.E."/>
            <person name="Sorensen J.L."/>
            <person name="Fitzpatrick D.A."/>
            <person name="Frisvad J.C."/>
            <person name="Nielsen K.L."/>
        </authorList>
    </citation>
    <scope>NUCLEOTIDE SEQUENCE</scope>
    <source>
        <strain evidence="1">IBT 16125</strain>
    </source>
</reference>
<dbReference type="PANTHER" id="PTHR47381">
    <property type="entry name" value="ALPHA/BETA-HYDROLASES SUPERFAMILY PROTEIN"/>
    <property type="match status" value="1"/>
</dbReference>
<sequence>MNNSYSEPEFSIPDSTPRSSKTEFVVAGLRIYVYGLEELKLMHWSNNEIAVLYLAHGRTLTYLNMEGFAHEILHRYRNDRRPRKTNLIAVTLDMPNHGDREVHCPTLFTASNAPHAKVPHISREANLSWDSGNETHGPDMLSLISASASDFGILFDYLPSYIPGRFKKFYNIMAGVSLGGHVAWRVSKSVGANKIHGIVPIIASPNLTGLMLTRLGVDASILKLTYRDLYTLSYKDLATVLTEEQQRRWPESLSKIVQETDRTIEEDFPKDIPMLIQNGEQDLLVPSEFATQWAQHTNPAPCKKIECFVQKNTGHTCTKEMVANTADWLVRLFMI</sequence>